<organism evidence="1 2">
    <name type="scientific">Deinococcus gobiensis (strain DSM 21396 / JCM 16679 / CGMCC 1.7299 / I-0)</name>
    <dbReference type="NCBI Taxonomy" id="745776"/>
    <lineage>
        <taxon>Bacteria</taxon>
        <taxon>Thermotogati</taxon>
        <taxon>Deinococcota</taxon>
        <taxon>Deinococci</taxon>
        <taxon>Deinococcales</taxon>
        <taxon>Deinococcaceae</taxon>
        <taxon>Deinococcus</taxon>
    </lineage>
</organism>
<dbReference type="KEGG" id="dgo:DGo_PB0428"/>
<gene>
    <name evidence="1" type="ordered locus">DGo_PB0428</name>
</gene>
<evidence type="ECO:0000313" key="1">
    <source>
        <dbReference type="EMBL" id="AFD27697.1"/>
    </source>
</evidence>
<name>H8H2F0_DEIGI</name>
<accession>H8H2F0</accession>
<geneLocation type="plasmid" evidence="1 2">
    <name>P2</name>
</geneLocation>
<sequence>MPRRQEDFSALPPTLLPQVRRIYPTAVRVIIHPQLVHDPVWQLQHTSATCAAFDEQGRTLLPIRPEEMSGLCELVQRHCGDGLQVLDIVA</sequence>
<proteinExistence type="predicted"/>
<dbReference type="AlphaFoldDB" id="H8H2F0"/>
<dbReference type="HOGENOM" id="CLU_2435926_0_0_0"/>
<reference evidence="1 2" key="1">
    <citation type="journal article" date="2012" name="PLoS ONE">
        <title>Genome sequence and transcriptome analysis of the radioresistant bacterium Deinococcus gobiensis: insights into the extreme environmental adaptations.</title>
        <authorList>
            <person name="Yuan M."/>
            <person name="Chen M."/>
            <person name="Zhang W."/>
            <person name="Lu W."/>
            <person name="Wang J."/>
            <person name="Yang M."/>
            <person name="Zhao P."/>
            <person name="Tang R."/>
            <person name="Li X."/>
            <person name="Hao Y."/>
            <person name="Zhou Z."/>
            <person name="Zhan Y."/>
            <person name="Yu H."/>
            <person name="Teng C."/>
            <person name="Yan Y."/>
            <person name="Ping S."/>
            <person name="Wang Y."/>
            <person name="Lin M."/>
        </authorList>
    </citation>
    <scope>NUCLEOTIDE SEQUENCE [LARGE SCALE GENOMIC DNA]</scope>
    <source>
        <strain evidence="2">DSM 21396 / JCM 16679 / CGMCC 1.7299 / I-0</strain>
        <plasmid evidence="1">P2</plasmid>
    </source>
</reference>
<dbReference type="EMBL" id="CP002193">
    <property type="protein sequence ID" value="AFD27697.1"/>
    <property type="molecule type" value="Genomic_DNA"/>
</dbReference>
<keyword evidence="2" id="KW-1185">Reference proteome</keyword>
<evidence type="ECO:0000313" key="2">
    <source>
        <dbReference type="Proteomes" id="UP000007575"/>
    </source>
</evidence>
<protein>
    <submittedName>
        <fullName evidence="1">Uncharacterized protein</fullName>
    </submittedName>
</protein>
<keyword evidence="1" id="KW-0614">Plasmid</keyword>
<dbReference type="Proteomes" id="UP000007575">
    <property type="component" value="Plasmid P2"/>
</dbReference>